<reference evidence="2 3" key="1">
    <citation type="journal article" date="2023" name="bioRxiv">
        <title>High-quality genome assemblies of four members of thePodospora anserinaspecies complex.</title>
        <authorList>
            <person name="Ament-Velasquez S.L."/>
            <person name="Vogan A.A."/>
            <person name="Wallerman O."/>
            <person name="Hartmann F."/>
            <person name="Gautier V."/>
            <person name="Silar P."/>
            <person name="Giraud T."/>
            <person name="Johannesson H."/>
        </authorList>
    </citation>
    <scope>NUCLEOTIDE SEQUENCE [LARGE SCALE GENOMIC DNA]</scope>
    <source>
        <strain evidence="2 3">CBS 415.72m</strain>
    </source>
</reference>
<dbReference type="EMBL" id="JAFFHA010000002">
    <property type="protein sequence ID" value="KAK4658337.1"/>
    <property type="molecule type" value="Genomic_DNA"/>
</dbReference>
<accession>A0ABR0GRE6</accession>
<organism evidence="2 3">
    <name type="scientific">Podospora pseudocomata</name>
    <dbReference type="NCBI Taxonomy" id="2093779"/>
    <lineage>
        <taxon>Eukaryota</taxon>
        <taxon>Fungi</taxon>
        <taxon>Dikarya</taxon>
        <taxon>Ascomycota</taxon>
        <taxon>Pezizomycotina</taxon>
        <taxon>Sordariomycetes</taxon>
        <taxon>Sordariomycetidae</taxon>
        <taxon>Sordariales</taxon>
        <taxon>Podosporaceae</taxon>
        <taxon>Podospora</taxon>
    </lineage>
</organism>
<protein>
    <submittedName>
        <fullName evidence="2">Uncharacterized protein</fullName>
    </submittedName>
</protein>
<evidence type="ECO:0000313" key="3">
    <source>
        <dbReference type="Proteomes" id="UP001323405"/>
    </source>
</evidence>
<keyword evidence="3" id="KW-1185">Reference proteome</keyword>
<feature type="compositionally biased region" description="Polar residues" evidence="1">
    <location>
        <begin position="9"/>
        <end position="19"/>
    </location>
</feature>
<gene>
    <name evidence="2" type="ORF">QC762_100010</name>
</gene>
<feature type="region of interest" description="Disordered" evidence="1">
    <location>
        <begin position="1"/>
        <end position="26"/>
    </location>
</feature>
<proteinExistence type="predicted"/>
<sequence length="215" mass="24108">MDTGPDVRSSLSRPGNSQRPKLDKNSLDFALEREMGHSHMIQLVEQLTQQANEKLEIALHDSPTQNDSETFTKVFLKSLEGRLRCHIGSSIQRALRSVPGILTTPLPWPTHKAGINQSELDESFPTGFTHSDGARPRYQIGNLTQDALGESLRYSIGKAYESVASETARQTVNSTIETKETQPVQVSNDTKPHEFEPFVENTWNYASRSHDEKEC</sequence>
<evidence type="ECO:0000313" key="2">
    <source>
        <dbReference type="EMBL" id="KAK4658337.1"/>
    </source>
</evidence>
<evidence type="ECO:0000256" key="1">
    <source>
        <dbReference type="SAM" id="MobiDB-lite"/>
    </source>
</evidence>
<comment type="caution">
    <text evidence="2">The sequence shown here is derived from an EMBL/GenBank/DDBJ whole genome shotgun (WGS) entry which is preliminary data.</text>
</comment>
<name>A0ABR0GRE6_9PEZI</name>
<dbReference type="GeneID" id="87904276"/>
<dbReference type="Proteomes" id="UP001323405">
    <property type="component" value="Unassembled WGS sequence"/>
</dbReference>
<dbReference type="RefSeq" id="XP_062747309.1">
    <property type="nucleotide sequence ID" value="XM_062884369.1"/>
</dbReference>